<evidence type="ECO:0000313" key="4">
    <source>
        <dbReference type="EMBL" id="QXL88024.1"/>
    </source>
</evidence>
<dbReference type="Gene3D" id="3.10.180.10">
    <property type="entry name" value="2,3-Dihydroxybiphenyl 1,2-Dioxygenase, domain 1"/>
    <property type="match status" value="1"/>
</dbReference>
<dbReference type="PANTHER" id="PTHR43048">
    <property type="entry name" value="METHYLMALONYL-COA EPIMERASE"/>
    <property type="match status" value="1"/>
</dbReference>
<accession>A0A975TWK8</accession>
<keyword evidence="5" id="KW-1185">Reference proteome</keyword>
<sequence>MNVKSDNPNVKSIKHMAFAVSDAEKALEAYAKFLHVPADTEVIHFPKSGNKVALFYLGGIEYQLCQSTQEGGRFDAWIKERGAEGLHHICYEVDNIDDALAHAQEQGASLRECKACKKTGSHAHPEGWVAFLDNDAGGIEIEFMQVYTPEQLAAYEASGAEAV</sequence>
<evidence type="ECO:0000259" key="2">
    <source>
        <dbReference type="PROSITE" id="PS51819"/>
    </source>
</evidence>
<dbReference type="PROSITE" id="PS51819">
    <property type="entry name" value="VOC"/>
    <property type="match status" value="1"/>
</dbReference>
<evidence type="ECO:0000313" key="3">
    <source>
        <dbReference type="EMBL" id="MBY4891223.1"/>
    </source>
</evidence>
<dbReference type="AlphaFoldDB" id="A0A975TWK8"/>
<dbReference type="GO" id="GO:0046872">
    <property type="term" value="F:metal ion binding"/>
    <property type="evidence" value="ECO:0007669"/>
    <property type="project" value="UniProtKB-KW"/>
</dbReference>
<dbReference type="GO" id="GO:0004493">
    <property type="term" value="F:methylmalonyl-CoA epimerase activity"/>
    <property type="evidence" value="ECO:0007669"/>
    <property type="project" value="TreeGrafter"/>
</dbReference>
<name>A0A975TWK8_9RHOB</name>
<dbReference type="EMBL" id="JAIMBW010000001">
    <property type="protein sequence ID" value="MBY4891223.1"/>
    <property type="molecule type" value="Genomic_DNA"/>
</dbReference>
<reference evidence="4 5" key="1">
    <citation type="submission" date="2021-07" db="EMBL/GenBank/DDBJ databases">
        <title>Karlodiniumbacter phycospheric gen. nov., sp. nov., a phycosphere bacterium isolated from karlodinium veneficum.</title>
        <authorList>
            <person name="Peng Y."/>
            <person name="Jiang L."/>
            <person name="Lee J."/>
        </authorList>
    </citation>
    <scope>NUCLEOTIDE SEQUENCE</scope>
    <source>
        <strain evidence="4 5">N5</strain>
    </source>
</reference>
<dbReference type="RefSeq" id="WP_257891108.1">
    <property type="nucleotide sequence ID" value="NZ_JAIMBW010000001.1"/>
</dbReference>
<dbReference type="InterPro" id="IPR051785">
    <property type="entry name" value="MMCE/EMCE_epimerase"/>
</dbReference>
<dbReference type="PANTHER" id="PTHR43048:SF3">
    <property type="entry name" value="METHYLMALONYL-COA EPIMERASE, MITOCHONDRIAL"/>
    <property type="match status" value="1"/>
</dbReference>
<keyword evidence="1" id="KW-0479">Metal-binding</keyword>
<dbReference type="InterPro" id="IPR029068">
    <property type="entry name" value="Glyas_Bleomycin-R_OHBP_Dase"/>
</dbReference>
<gene>
    <name evidence="3" type="ORF">KUL25_00415</name>
    <name evidence="4" type="ORF">KUL25_00420</name>
</gene>
<evidence type="ECO:0000313" key="5">
    <source>
        <dbReference type="Proteomes" id="UP000693972"/>
    </source>
</evidence>
<dbReference type="InterPro" id="IPR037523">
    <property type="entry name" value="VOC_core"/>
</dbReference>
<feature type="domain" description="VOC" evidence="2">
    <location>
        <begin position="12"/>
        <end position="146"/>
    </location>
</feature>
<dbReference type="Pfam" id="PF13669">
    <property type="entry name" value="Glyoxalase_4"/>
    <property type="match status" value="1"/>
</dbReference>
<proteinExistence type="predicted"/>
<evidence type="ECO:0000256" key="1">
    <source>
        <dbReference type="ARBA" id="ARBA00022723"/>
    </source>
</evidence>
<dbReference type="GO" id="GO:0046491">
    <property type="term" value="P:L-methylmalonyl-CoA metabolic process"/>
    <property type="evidence" value="ECO:0007669"/>
    <property type="project" value="TreeGrafter"/>
</dbReference>
<dbReference type="SUPFAM" id="SSF54593">
    <property type="entry name" value="Glyoxalase/Bleomycin resistance protein/Dihydroxybiphenyl dioxygenase"/>
    <property type="match status" value="1"/>
</dbReference>
<protein>
    <submittedName>
        <fullName evidence="4">VOC family protein</fullName>
    </submittedName>
</protein>
<dbReference type="Proteomes" id="UP000693972">
    <property type="component" value="Unassembled WGS sequence"/>
</dbReference>
<dbReference type="EMBL" id="CP078073">
    <property type="protein sequence ID" value="QXL88024.1"/>
    <property type="molecule type" value="Genomic_DNA"/>
</dbReference>
<organism evidence="4">
    <name type="scientific">Gymnodinialimonas phycosphaerae</name>
    <dbReference type="NCBI Taxonomy" id="2841589"/>
    <lineage>
        <taxon>Bacteria</taxon>
        <taxon>Pseudomonadati</taxon>
        <taxon>Pseudomonadota</taxon>
        <taxon>Alphaproteobacteria</taxon>
        <taxon>Rhodobacterales</taxon>
        <taxon>Paracoccaceae</taxon>
        <taxon>Gymnodinialimonas</taxon>
    </lineage>
</organism>